<dbReference type="InterPro" id="IPR011009">
    <property type="entry name" value="Kinase-like_dom_sf"/>
</dbReference>
<feature type="region of interest" description="Disordered" evidence="2">
    <location>
        <begin position="46"/>
        <end position="171"/>
    </location>
</feature>
<dbReference type="GO" id="GO:0004672">
    <property type="term" value="F:protein kinase activity"/>
    <property type="evidence" value="ECO:0007669"/>
    <property type="project" value="InterPro"/>
</dbReference>
<dbReference type="Gene3D" id="3.30.200.20">
    <property type="entry name" value="Phosphorylase Kinase, domain 1"/>
    <property type="match status" value="1"/>
</dbReference>
<dbReference type="ExpressionAtlas" id="M8BVD2">
    <property type="expression patterns" value="baseline"/>
</dbReference>
<dbReference type="InterPro" id="IPR055900">
    <property type="entry name" value="DUF7477"/>
</dbReference>
<sequence>MSRYGKIVSRLDSWNIILSTVVCGIGLQSRTRFLCSRSTLKYSANFNKAAGGDEGGARAADCSGRGDDSATDGSAQAAQERLLHHQIGNVTPWGRTGRRGGGGGTAEGRPRPASKPGGKGFKDIGVQTDQLPEGADRCAVAEKPESEAMVAPERGHKLRTESPASKPKGNDIPGAISEGFQTMTIPPVPKRVVCDPPEYITGRKLSKCSSGKVYVGRRIDMPGGAYDGRNAHEVALKFEHRKGRAGCYDTPLEWKVYQTLNGCYGIPSVHYMGRQGDYHTLIMDMLGPNLWDVQDSLEQKKYTVHLFTLSACSPYYLLKPGSAQENKRFLINFGLASNWKRGSSSKHVQYDQRPDIFRGTIRYASVHAHLGRTASRRDDLESLAYTLLFLLRGSLPWQDCQGDNKSFLVCKKKMETSPEVLCRSYPAPFKHFLEMVTTMKFEEEPKYQKLISLFDDLIERPASRPIRIDGALEVGHKRGRMVGTPEQDEKPMKKVRLGSPATEWISVYNARPPMKQRNELMMTFIVPDILVKAVIKPFILVVRYHYNVDDSRLDHHIEKDKGDGISISCIASSSANHWALIMDAVTGLHSQVYKFSQIFLPENWIIEQWGNDYYITAIAGTINGSSLVVMSKGTPYTLQTYKVSESFPYMWISKQWKEGFHVTSMGTAGSRWGVVMSRNAGYSYQVVELDFLYPSEGLRRQYDAGYRITSCAATPDQAAFIMSRAKKPKKKPMDETLLTSAFPCKAIKMSDIQKSPTRPKILKYKTTIGQKKDYMTRSHNQPNRLNKPRASVLKGCTQKPYTPEHVHTPIV</sequence>
<dbReference type="SMART" id="SM00220">
    <property type="entry name" value="S_TKc"/>
    <property type="match status" value="1"/>
</dbReference>
<evidence type="ECO:0000313" key="3">
    <source>
        <dbReference type="EnsemblPlants" id="EMT25758"/>
    </source>
</evidence>
<dbReference type="EnsemblPlants" id="EMT25758">
    <property type="protein sequence ID" value="EMT25758"/>
    <property type="gene ID" value="F775_20119"/>
</dbReference>
<accession>M8BVD2</accession>
<dbReference type="InterPro" id="IPR000719">
    <property type="entry name" value="Prot_kinase_dom"/>
</dbReference>
<comment type="similarity">
    <text evidence="1">Belongs to the protein kinase superfamily. CK1 Ser/Thr protein kinase family. Casein kinase I subfamily.</text>
</comment>
<dbReference type="InterPro" id="IPR050235">
    <property type="entry name" value="CK1_Ser-Thr_kinase"/>
</dbReference>
<feature type="compositionally biased region" description="Basic and acidic residues" evidence="2">
    <location>
        <begin position="134"/>
        <end position="146"/>
    </location>
</feature>
<dbReference type="Pfam" id="PF24289">
    <property type="entry name" value="DUF7477"/>
    <property type="match status" value="2"/>
</dbReference>
<dbReference type="SUPFAM" id="SSF56112">
    <property type="entry name" value="Protein kinase-like (PK-like)"/>
    <property type="match status" value="1"/>
</dbReference>
<dbReference type="AlphaFoldDB" id="M8BVD2"/>
<protein>
    <submittedName>
        <fullName evidence="3">Casein kinase I isoform delta-like protein</fullName>
    </submittedName>
</protein>
<proteinExistence type="inferred from homology"/>
<organism evidence="3">
    <name type="scientific">Aegilops tauschii</name>
    <name type="common">Tausch's goatgrass</name>
    <name type="synonym">Aegilops squarrosa</name>
    <dbReference type="NCBI Taxonomy" id="37682"/>
    <lineage>
        <taxon>Eukaryota</taxon>
        <taxon>Viridiplantae</taxon>
        <taxon>Streptophyta</taxon>
        <taxon>Embryophyta</taxon>
        <taxon>Tracheophyta</taxon>
        <taxon>Spermatophyta</taxon>
        <taxon>Magnoliopsida</taxon>
        <taxon>Liliopsida</taxon>
        <taxon>Poales</taxon>
        <taxon>Poaceae</taxon>
        <taxon>BOP clade</taxon>
        <taxon>Pooideae</taxon>
        <taxon>Triticodae</taxon>
        <taxon>Triticeae</taxon>
        <taxon>Triticinae</taxon>
        <taxon>Aegilops</taxon>
    </lineage>
</organism>
<dbReference type="GO" id="GO:0005524">
    <property type="term" value="F:ATP binding"/>
    <property type="evidence" value="ECO:0007669"/>
    <property type="project" value="InterPro"/>
</dbReference>
<dbReference type="PANTHER" id="PTHR11909">
    <property type="entry name" value="CASEIN KINASE-RELATED"/>
    <property type="match status" value="1"/>
</dbReference>
<evidence type="ECO:0000256" key="2">
    <source>
        <dbReference type="SAM" id="MobiDB-lite"/>
    </source>
</evidence>
<evidence type="ECO:0000256" key="1">
    <source>
        <dbReference type="ARBA" id="ARBA00005926"/>
    </source>
</evidence>
<dbReference type="Gene3D" id="1.10.510.10">
    <property type="entry name" value="Transferase(Phosphotransferase) domain 1"/>
    <property type="match status" value="1"/>
</dbReference>
<name>M8BVD2_AEGTA</name>
<reference evidence="3" key="1">
    <citation type="submission" date="2015-06" db="UniProtKB">
        <authorList>
            <consortium name="EnsemblPlants"/>
        </authorList>
    </citation>
    <scope>IDENTIFICATION</scope>
</reference>